<dbReference type="Gene3D" id="3.40.630.190">
    <property type="entry name" value="LCP protein"/>
    <property type="match status" value="1"/>
</dbReference>
<feature type="compositionally biased region" description="Basic and acidic residues" evidence="2">
    <location>
        <begin position="1"/>
        <end position="16"/>
    </location>
</feature>
<evidence type="ECO:0000256" key="3">
    <source>
        <dbReference type="SAM" id="Phobius"/>
    </source>
</evidence>
<dbReference type="Proteomes" id="UP000645555">
    <property type="component" value="Unassembled WGS sequence"/>
</dbReference>
<accession>A0A918K2J2</accession>
<keyword evidence="3" id="KW-1133">Transmembrane helix</keyword>
<dbReference type="NCBIfam" id="TIGR00350">
    <property type="entry name" value="lytR_cpsA_psr"/>
    <property type="match status" value="1"/>
</dbReference>
<proteinExistence type="inferred from homology"/>
<dbReference type="EMBL" id="BMWD01000001">
    <property type="protein sequence ID" value="GGX41666.1"/>
    <property type="molecule type" value="Genomic_DNA"/>
</dbReference>
<protein>
    <submittedName>
        <fullName evidence="5">Transcriptional regulator</fullName>
    </submittedName>
</protein>
<comment type="similarity">
    <text evidence="1">Belongs to the LytR/CpsA/Psr (LCP) family.</text>
</comment>
<sequence length="392" mass="41068">MKQGVTDRREIEEHMSAESTPEPGTPGESGTTGPHDGGSGRRTPRSGRRKALLATAWAAAGVLVLGGTGLGYLYFRLNDNIASVDINQALGSDRPLDVDNGSQDILVLGSDSRSGGNKKLGGGADDGSARSDTAMILHVHEGHKKASVVSIPRDTLVERPACTDAEGVKHAAADGVMFNSAYATGGAACAVKTVESITGIRMDHYIEVDFKGFRKLIDGLGGVEVTTTEDISDKESHLELEAGTHRLTGEESLALVRTRHGVGDGSDLGRIQLQQAFLKALVDQVEEIGVLTSPKKLFDLADTATNAVTTDSELDSVDGLASFANGLKRIGSSNMSLVTMPVQYDPADGNRVLLDKDKARLVWDALKDDRAIPKAAGKGTATGDAKDVVGPG</sequence>
<evidence type="ECO:0000259" key="4">
    <source>
        <dbReference type="Pfam" id="PF03816"/>
    </source>
</evidence>
<evidence type="ECO:0000256" key="1">
    <source>
        <dbReference type="ARBA" id="ARBA00006068"/>
    </source>
</evidence>
<reference evidence="5" key="2">
    <citation type="submission" date="2020-09" db="EMBL/GenBank/DDBJ databases">
        <authorList>
            <person name="Sun Q."/>
            <person name="Ohkuma M."/>
        </authorList>
    </citation>
    <scope>NUCLEOTIDE SEQUENCE</scope>
    <source>
        <strain evidence="5">JCM 4956</strain>
    </source>
</reference>
<feature type="compositionally biased region" description="Low complexity" evidence="2">
    <location>
        <begin position="18"/>
        <end position="34"/>
    </location>
</feature>
<dbReference type="InterPro" id="IPR050922">
    <property type="entry name" value="LytR/CpsA/Psr_CW_biosynth"/>
</dbReference>
<dbReference type="PANTHER" id="PTHR33392:SF6">
    <property type="entry name" value="POLYISOPRENYL-TEICHOIC ACID--PEPTIDOGLYCAN TEICHOIC ACID TRANSFERASE TAGU"/>
    <property type="match status" value="1"/>
</dbReference>
<name>A0A918K2J2_9ACTN</name>
<evidence type="ECO:0000313" key="5">
    <source>
        <dbReference type="EMBL" id="GGX41666.1"/>
    </source>
</evidence>
<gene>
    <name evidence="5" type="ORF">GCM10010515_05790</name>
</gene>
<dbReference type="PANTHER" id="PTHR33392">
    <property type="entry name" value="POLYISOPRENYL-TEICHOIC ACID--PEPTIDOGLYCAN TEICHOIC ACID TRANSFERASE TAGU"/>
    <property type="match status" value="1"/>
</dbReference>
<evidence type="ECO:0000313" key="6">
    <source>
        <dbReference type="Proteomes" id="UP000645555"/>
    </source>
</evidence>
<feature type="region of interest" description="Disordered" evidence="2">
    <location>
        <begin position="108"/>
        <end position="128"/>
    </location>
</feature>
<organism evidence="5 6">
    <name type="scientific">Streptomyces fructofermentans</name>
    <dbReference type="NCBI Taxonomy" id="152141"/>
    <lineage>
        <taxon>Bacteria</taxon>
        <taxon>Bacillati</taxon>
        <taxon>Actinomycetota</taxon>
        <taxon>Actinomycetes</taxon>
        <taxon>Kitasatosporales</taxon>
        <taxon>Streptomycetaceae</taxon>
        <taxon>Streptomyces</taxon>
    </lineage>
</organism>
<comment type="caution">
    <text evidence="5">The sequence shown here is derived from an EMBL/GenBank/DDBJ whole genome shotgun (WGS) entry which is preliminary data.</text>
</comment>
<dbReference type="InterPro" id="IPR004474">
    <property type="entry name" value="LytR_CpsA_psr"/>
</dbReference>
<dbReference type="Pfam" id="PF03816">
    <property type="entry name" value="LytR_cpsA_psr"/>
    <property type="match status" value="1"/>
</dbReference>
<keyword evidence="3" id="KW-0472">Membrane</keyword>
<dbReference type="AlphaFoldDB" id="A0A918K2J2"/>
<feature type="transmembrane region" description="Helical" evidence="3">
    <location>
        <begin position="51"/>
        <end position="75"/>
    </location>
</feature>
<reference evidence="5" key="1">
    <citation type="journal article" date="2014" name="Int. J. Syst. Evol. Microbiol.">
        <title>Complete genome sequence of Corynebacterium casei LMG S-19264T (=DSM 44701T), isolated from a smear-ripened cheese.</title>
        <authorList>
            <consortium name="US DOE Joint Genome Institute (JGI-PGF)"/>
            <person name="Walter F."/>
            <person name="Albersmeier A."/>
            <person name="Kalinowski J."/>
            <person name="Ruckert C."/>
        </authorList>
    </citation>
    <scope>NUCLEOTIDE SEQUENCE</scope>
    <source>
        <strain evidence="5">JCM 4956</strain>
    </source>
</reference>
<evidence type="ECO:0000256" key="2">
    <source>
        <dbReference type="SAM" id="MobiDB-lite"/>
    </source>
</evidence>
<feature type="region of interest" description="Disordered" evidence="2">
    <location>
        <begin position="1"/>
        <end position="47"/>
    </location>
</feature>
<keyword evidence="3" id="KW-0812">Transmembrane</keyword>
<feature type="domain" description="Cell envelope-related transcriptional attenuator" evidence="4">
    <location>
        <begin position="130"/>
        <end position="286"/>
    </location>
</feature>
<keyword evidence="6" id="KW-1185">Reference proteome</keyword>